<proteinExistence type="predicted"/>
<name>A0AAV3K7J7_9GAMM</name>
<organism evidence="2 3">
    <name type="scientific">Dickeya solani D s0432-1</name>
    <dbReference type="NCBI Taxonomy" id="1231725"/>
    <lineage>
        <taxon>Bacteria</taxon>
        <taxon>Pseudomonadati</taxon>
        <taxon>Pseudomonadota</taxon>
        <taxon>Gammaproteobacteria</taxon>
        <taxon>Enterobacterales</taxon>
        <taxon>Pectobacteriaceae</taxon>
        <taxon>Dickeya</taxon>
    </lineage>
</organism>
<comment type="caution">
    <text evidence="2">The sequence shown here is derived from an EMBL/GenBank/DDBJ whole genome shotgun (WGS) entry which is preliminary data.</text>
</comment>
<gene>
    <name evidence="2" type="ORF">A544_3019</name>
</gene>
<accession>A0AAV3K7J7</accession>
<sequence>MKRRSLLKLAAFSITGFAHAQSTTKPNTFHQQHGTHYHE</sequence>
<evidence type="ECO:0000313" key="3">
    <source>
        <dbReference type="Proteomes" id="UP000017142"/>
    </source>
</evidence>
<protein>
    <submittedName>
        <fullName evidence="2">Uncharacterized protein</fullName>
    </submittedName>
</protein>
<evidence type="ECO:0000313" key="2">
    <source>
        <dbReference type="EMBL" id="ERO56470.1"/>
    </source>
</evidence>
<evidence type="ECO:0000256" key="1">
    <source>
        <dbReference type="SAM" id="SignalP"/>
    </source>
</evidence>
<feature type="signal peptide" evidence="1">
    <location>
        <begin position="1"/>
        <end position="20"/>
    </location>
</feature>
<dbReference type="AlphaFoldDB" id="A0AAV3K7J7"/>
<dbReference type="Proteomes" id="UP000017142">
    <property type="component" value="Unassembled WGS sequence"/>
</dbReference>
<feature type="chain" id="PRO_5043808469" evidence="1">
    <location>
        <begin position="21"/>
        <end position="39"/>
    </location>
</feature>
<keyword evidence="1" id="KW-0732">Signal</keyword>
<reference evidence="3" key="1">
    <citation type="journal article" date="2013" name="Diversity">
        <title>Genome Sequence of Dickeya solani, a New soft Rot Pathogen of Potato, Suggests its Emergence May Be Related to a Novel Combination of Non-Ribosomal Peptide/Polyketide Synthetase Clusters.</title>
        <authorList>
            <person name="Garlant L."/>
            <person name="Koskinen P."/>
            <person name="Rouhiainen L."/>
            <person name="Laine P."/>
            <person name="Paulin L."/>
            <person name="Auvinen P."/>
            <person name="Holm L."/>
            <person name="Pirhonen M."/>
        </authorList>
    </citation>
    <scope>NUCLEOTIDE SEQUENCE [LARGE SCALE GENOMIC DNA]</scope>
    <source>
        <strain evidence="3">D s0432-1</strain>
    </source>
</reference>
<dbReference type="EMBL" id="AMWE01000004">
    <property type="protein sequence ID" value="ERO56470.1"/>
    <property type="molecule type" value="Genomic_DNA"/>
</dbReference>